<dbReference type="GO" id="GO:0015031">
    <property type="term" value="P:protein transport"/>
    <property type="evidence" value="ECO:0007669"/>
    <property type="project" value="InterPro"/>
</dbReference>
<dbReference type="InterPro" id="IPR008881">
    <property type="entry name" value="Trigger_fac_ribosome-bd_bac"/>
</dbReference>
<name>A0A101HIJ2_9BACT</name>
<sequence length="347" mass="40971">MSDMYKREDVSDSKIELTITMPRDAFEKSYKALLKDQTKDKDIKGFRKGKVPEDLIEPSMKPMLQFETFERLAPMYINTTIQKEKIELVAPPKYSKLPEFNGDEDLEFKVEVTTMPDFKLGNLKKVKVEKEDIEIEEKDVEKVLKELKTQHETDAKKIGDDWAKEMAKKLELEDVKDLDGFKEKVEDLLKKQKEHMLLHRYQEDALKQAIELSKIEIPEGAIEFEAKERERSFEQDMQARGVKIEEFLKQSNLDMEQMREAWKKDAKDALEADVFLNLYAKEKDVKVSKEELDEKIEMIKKTQPNADESVFSNEQWLDYIKRVEKKEKAFREFIKETLGEELLDEHN</sequence>
<dbReference type="PATRIC" id="fig|1641389.3.peg.485"/>
<dbReference type="Pfam" id="PF05697">
    <property type="entry name" value="Trigger_N"/>
    <property type="match status" value="1"/>
</dbReference>
<evidence type="ECO:0000313" key="6">
    <source>
        <dbReference type="EMBL" id="KUK77323.1"/>
    </source>
</evidence>
<accession>A0A101HIJ2</accession>
<dbReference type="EMBL" id="LGGO01000044">
    <property type="protein sequence ID" value="KUK77323.1"/>
    <property type="molecule type" value="Genomic_DNA"/>
</dbReference>
<evidence type="ECO:0000256" key="2">
    <source>
        <dbReference type="ARBA" id="ARBA00023235"/>
    </source>
</evidence>
<dbReference type="Gene3D" id="3.30.70.1050">
    <property type="entry name" value="Trigger factor ribosome-binding domain"/>
    <property type="match status" value="1"/>
</dbReference>
<keyword evidence="3" id="KW-0175">Coiled coil</keyword>
<dbReference type="SUPFAM" id="SSF109998">
    <property type="entry name" value="Triger factor/SurA peptide-binding domain-like"/>
    <property type="match status" value="1"/>
</dbReference>
<dbReference type="InterPro" id="IPR036611">
    <property type="entry name" value="Trigger_fac_ribosome-bd_sf"/>
</dbReference>
<dbReference type="Proteomes" id="UP000053904">
    <property type="component" value="Unassembled WGS sequence"/>
</dbReference>
<evidence type="ECO:0000259" key="5">
    <source>
        <dbReference type="Pfam" id="PF05698"/>
    </source>
</evidence>
<protein>
    <submittedName>
        <fullName evidence="6">Trigger factor</fullName>
    </submittedName>
</protein>
<keyword evidence="2" id="KW-0413">Isomerase</keyword>
<feature type="coiled-coil region" evidence="3">
    <location>
        <begin position="123"/>
        <end position="150"/>
    </location>
</feature>
<dbReference type="Pfam" id="PF05698">
    <property type="entry name" value="Trigger_C"/>
    <property type="match status" value="1"/>
</dbReference>
<dbReference type="Gene3D" id="1.10.3120.10">
    <property type="entry name" value="Trigger factor, C-terminal domain"/>
    <property type="match status" value="1"/>
</dbReference>
<feature type="domain" description="Trigger factor ribosome-binding bacterial" evidence="4">
    <location>
        <begin position="6"/>
        <end position="147"/>
    </location>
</feature>
<organism evidence="6 7">
    <name type="scientific">candidate division WS6 bacterium 34_10</name>
    <dbReference type="NCBI Taxonomy" id="1641389"/>
    <lineage>
        <taxon>Bacteria</taxon>
        <taxon>Candidatus Dojkabacteria</taxon>
    </lineage>
</organism>
<dbReference type="GO" id="GO:0003755">
    <property type="term" value="F:peptidyl-prolyl cis-trans isomerase activity"/>
    <property type="evidence" value="ECO:0007669"/>
    <property type="project" value="UniProtKB-KW"/>
</dbReference>
<keyword evidence="1" id="KW-0697">Rotamase</keyword>
<dbReference type="SUPFAM" id="SSF102735">
    <property type="entry name" value="Trigger factor ribosome-binding domain"/>
    <property type="match status" value="1"/>
</dbReference>
<proteinExistence type="predicted"/>
<dbReference type="InterPro" id="IPR027304">
    <property type="entry name" value="Trigger_fact/SurA_dom_sf"/>
</dbReference>
<dbReference type="InterPro" id="IPR008880">
    <property type="entry name" value="Trigger_fac_C"/>
</dbReference>
<feature type="domain" description="Trigger factor C-terminal" evidence="5">
    <location>
        <begin position="178"/>
        <end position="331"/>
    </location>
</feature>
<reference evidence="7" key="1">
    <citation type="journal article" date="2015" name="MBio">
        <title>Genome-Resolved Metagenomic Analysis Reveals Roles for Candidate Phyla and Other Microbial Community Members in Biogeochemical Transformations in Oil Reservoirs.</title>
        <authorList>
            <person name="Hu P."/>
            <person name="Tom L."/>
            <person name="Singh A."/>
            <person name="Thomas B.C."/>
            <person name="Baker B.J."/>
            <person name="Piceno Y.M."/>
            <person name="Andersen G.L."/>
            <person name="Banfield J.F."/>
        </authorList>
    </citation>
    <scope>NUCLEOTIDE SEQUENCE [LARGE SCALE GENOMIC DNA]</scope>
</reference>
<evidence type="ECO:0000259" key="4">
    <source>
        <dbReference type="Pfam" id="PF05697"/>
    </source>
</evidence>
<dbReference type="AlphaFoldDB" id="A0A101HIJ2"/>
<gene>
    <name evidence="6" type="ORF">XD93_0405</name>
</gene>
<dbReference type="InterPro" id="IPR037041">
    <property type="entry name" value="Trigger_fac_C_sf"/>
</dbReference>
<comment type="caution">
    <text evidence="6">The sequence shown here is derived from an EMBL/GenBank/DDBJ whole genome shotgun (WGS) entry which is preliminary data.</text>
</comment>
<evidence type="ECO:0000256" key="1">
    <source>
        <dbReference type="ARBA" id="ARBA00023110"/>
    </source>
</evidence>
<evidence type="ECO:0000313" key="7">
    <source>
        <dbReference type="Proteomes" id="UP000053904"/>
    </source>
</evidence>
<evidence type="ECO:0000256" key="3">
    <source>
        <dbReference type="SAM" id="Coils"/>
    </source>
</evidence>
<dbReference type="GO" id="GO:0006457">
    <property type="term" value="P:protein folding"/>
    <property type="evidence" value="ECO:0007669"/>
    <property type="project" value="InterPro"/>
</dbReference>